<gene>
    <name evidence="7" type="ORF">SAMN05428953_101414</name>
</gene>
<dbReference type="GO" id="GO:0043190">
    <property type="term" value="C:ATP-binding cassette (ABC) transporter complex"/>
    <property type="evidence" value="ECO:0007669"/>
    <property type="project" value="InterPro"/>
</dbReference>
<evidence type="ECO:0000256" key="5">
    <source>
        <dbReference type="SAM" id="SignalP"/>
    </source>
</evidence>
<dbReference type="PANTHER" id="PTHR30290:SF10">
    <property type="entry name" value="PERIPLASMIC OLIGOPEPTIDE-BINDING PROTEIN-RELATED"/>
    <property type="match status" value="1"/>
</dbReference>
<dbReference type="InterPro" id="IPR000914">
    <property type="entry name" value="SBP_5_dom"/>
</dbReference>
<sequence length="528" mass="57290">MRIKTIAHHLAITGLLLGGISLATSVQAQGAKTITGGFDVGPGGFPKNFNPLAATGGFTWLSTYFEPLVIYNAELTELEGDLAKDYKVSDDKLTYTFNLAQESWHDGKPFTSKDVKFTLELARNKASGSLFAARLGDIASVDAPDDRTVVVKLSKPNGSFLSILSQVMILPEHALAAMPPETLATSTWWSTTPVGTGPFKFKRYVSDQYVELAADDDYRGGKPKVDVLINRYFESPAAAVAALRAGEIRFTYVEPDDAVTFKSDSNFKVIEGASYVVNYIGLNQKVELFKDVRVRQAIMYAIDRNAIIESLYGGAAKPANCGYVAPHLLPEGLEPYAYDPAKAKALLAEAGWDKINGDKPITLLTYYGSPQAANVMAAIQSMLAEVGINVVPRVVDTPTYNGIVYKEGTPDWNAFAMVYAGLQNGPNPAGISPGLNKSQIPPAGFNTMRIEFDDLSAALDAALAQTDPAKIDQSWQQVCKVMNKDLPWATLWVANRYGVASNKLRDFVWTPAPGGGPYAAHPERWDIQ</sequence>
<dbReference type="PIRSF" id="PIRSF002741">
    <property type="entry name" value="MppA"/>
    <property type="match status" value="1"/>
</dbReference>
<evidence type="ECO:0000256" key="4">
    <source>
        <dbReference type="ARBA" id="ARBA00022729"/>
    </source>
</evidence>
<reference evidence="8" key="1">
    <citation type="submission" date="2016-10" db="EMBL/GenBank/DDBJ databases">
        <authorList>
            <person name="Varghese N."/>
            <person name="Submissions S."/>
        </authorList>
    </citation>
    <scope>NUCLEOTIDE SEQUENCE [LARGE SCALE GENOMIC DNA]</scope>
    <source>
        <strain evidence="8">CGMCC 1.11022</strain>
    </source>
</reference>
<dbReference type="GO" id="GO:0030288">
    <property type="term" value="C:outer membrane-bounded periplasmic space"/>
    <property type="evidence" value="ECO:0007669"/>
    <property type="project" value="UniProtKB-ARBA"/>
</dbReference>
<accession>A0A1G8IMJ4</accession>
<comment type="similarity">
    <text evidence="2">Belongs to the bacterial solute-binding protein 5 family.</text>
</comment>
<proteinExistence type="inferred from homology"/>
<feature type="chain" id="PRO_5011591927" evidence="5">
    <location>
        <begin position="29"/>
        <end position="528"/>
    </location>
</feature>
<dbReference type="GO" id="GO:0015833">
    <property type="term" value="P:peptide transport"/>
    <property type="evidence" value="ECO:0007669"/>
    <property type="project" value="TreeGrafter"/>
</dbReference>
<dbReference type="Pfam" id="PF00496">
    <property type="entry name" value="SBP_bac_5"/>
    <property type="match status" value="1"/>
</dbReference>
<dbReference type="Gene3D" id="3.90.76.10">
    <property type="entry name" value="Dipeptide-binding Protein, Domain 1"/>
    <property type="match status" value="1"/>
</dbReference>
<evidence type="ECO:0000259" key="6">
    <source>
        <dbReference type="Pfam" id="PF00496"/>
    </source>
</evidence>
<feature type="signal peptide" evidence="5">
    <location>
        <begin position="1"/>
        <end position="28"/>
    </location>
</feature>
<keyword evidence="3" id="KW-0813">Transport</keyword>
<organism evidence="7 8">
    <name type="scientific">Mesorhizobium muleiense</name>
    <dbReference type="NCBI Taxonomy" id="1004279"/>
    <lineage>
        <taxon>Bacteria</taxon>
        <taxon>Pseudomonadati</taxon>
        <taxon>Pseudomonadota</taxon>
        <taxon>Alphaproteobacteria</taxon>
        <taxon>Hyphomicrobiales</taxon>
        <taxon>Phyllobacteriaceae</taxon>
        <taxon>Mesorhizobium</taxon>
    </lineage>
</organism>
<dbReference type="RefSeq" id="WP_091590300.1">
    <property type="nucleotide sequence ID" value="NZ_FNEE01000001.1"/>
</dbReference>
<dbReference type="SUPFAM" id="SSF53850">
    <property type="entry name" value="Periplasmic binding protein-like II"/>
    <property type="match status" value="1"/>
</dbReference>
<dbReference type="Gene3D" id="3.40.190.10">
    <property type="entry name" value="Periplasmic binding protein-like II"/>
    <property type="match status" value="1"/>
</dbReference>
<dbReference type="EMBL" id="FNEE01000001">
    <property type="protein sequence ID" value="SDI19740.1"/>
    <property type="molecule type" value="Genomic_DNA"/>
</dbReference>
<dbReference type="CDD" id="cd00995">
    <property type="entry name" value="PBP2_NikA_DppA_OppA_like"/>
    <property type="match status" value="1"/>
</dbReference>
<dbReference type="AlphaFoldDB" id="A0A1G8IMJ4"/>
<evidence type="ECO:0000256" key="2">
    <source>
        <dbReference type="ARBA" id="ARBA00005695"/>
    </source>
</evidence>
<keyword evidence="8" id="KW-1185">Reference proteome</keyword>
<comment type="subcellular location">
    <subcellularLocation>
        <location evidence="1">Periplasm</location>
    </subcellularLocation>
</comment>
<evidence type="ECO:0000256" key="3">
    <source>
        <dbReference type="ARBA" id="ARBA00022448"/>
    </source>
</evidence>
<feature type="domain" description="Solute-binding protein family 5" evidence="6">
    <location>
        <begin position="77"/>
        <end position="411"/>
    </location>
</feature>
<dbReference type="InterPro" id="IPR030678">
    <property type="entry name" value="Peptide/Ni-bd"/>
</dbReference>
<dbReference type="Gene3D" id="3.10.105.10">
    <property type="entry name" value="Dipeptide-binding Protein, Domain 3"/>
    <property type="match status" value="1"/>
</dbReference>
<evidence type="ECO:0000313" key="8">
    <source>
        <dbReference type="Proteomes" id="UP000198894"/>
    </source>
</evidence>
<dbReference type="GO" id="GO:1904680">
    <property type="term" value="F:peptide transmembrane transporter activity"/>
    <property type="evidence" value="ECO:0007669"/>
    <property type="project" value="TreeGrafter"/>
</dbReference>
<evidence type="ECO:0000256" key="1">
    <source>
        <dbReference type="ARBA" id="ARBA00004418"/>
    </source>
</evidence>
<dbReference type="Proteomes" id="UP000198894">
    <property type="component" value="Unassembled WGS sequence"/>
</dbReference>
<name>A0A1G8IMJ4_9HYPH</name>
<dbReference type="InterPro" id="IPR039424">
    <property type="entry name" value="SBP_5"/>
</dbReference>
<dbReference type="PANTHER" id="PTHR30290">
    <property type="entry name" value="PERIPLASMIC BINDING COMPONENT OF ABC TRANSPORTER"/>
    <property type="match status" value="1"/>
</dbReference>
<keyword evidence="4 5" id="KW-0732">Signal</keyword>
<evidence type="ECO:0000313" key="7">
    <source>
        <dbReference type="EMBL" id="SDI19740.1"/>
    </source>
</evidence>
<protein>
    <submittedName>
        <fullName evidence="7">Peptide/nickel transport system substrate-binding protein</fullName>
    </submittedName>
</protein>